<evidence type="ECO:0008006" key="5">
    <source>
        <dbReference type="Google" id="ProtNLM"/>
    </source>
</evidence>
<evidence type="ECO:0000313" key="3">
    <source>
        <dbReference type="EMBL" id="GMI47713.1"/>
    </source>
</evidence>
<name>A0A9W7LF30_9STRA</name>
<dbReference type="SUPFAM" id="SSF53335">
    <property type="entry name" value="S-adenosyl-L-methionine-dependent methyltransferases"/>
    <property type="match status" value="1"/>
</dbReference>
<dbReference type="Gene3D" id="3.10.330.10">
    <property type="match status" value="1"/>
</dbReference>
<evidence type="ECO:0000259" key="1">
    <source>
        <dbReference type="Pfam" id="PF13649"/>
    </source>
</evidence>
<dbReference type="AlphaFoldDB" id="A0A9W7LF30"/>
<sequence length="509" mass="56710">MVYRVNKLLSLSSRKNVSGPSVSDDDEEARDVLNEVTWDVVSTFLPIGGAGGRGNVPKSVLLIASLVRVYLGGSNTNTPNPTKELELGGRILDVGCGDGLMYDLLGPGPEGWYEGLDVSTGMLSRARLGRDDGVWGVGKIQDYEGEGGRDVVLFNGSWQYIGEDDRGRVMGKCKELLGRGGKLVISHYNGRGFVEEEKAKNPGVVRGLMPTRGEIEEEGREEWEGWKVREWKDEEKVFWVVLERDDVARQLSGSQHPSPTSYYSRNLYALPIPKSFNPPPGHFSRGKLQDGDKCCLPPAYWKAIQANDVEVPWVVRISRIDDEKDVYREGGMELRTMKRVNKPVVIKGPRDMVGERDSVLGSPLDFRSGSQYVYLPSWMFRALSLRPGSCVRVDLVRGPVRKGGLVKLRPLTFKHRDAEGDDGIETGRGEDFLKIQDHQSVLETELKHYSTITPGAVIGFVYNGRRYHFEVMETWTGGGREGGGNRKSKEGVRAMDADVRVEFTRVKTV</sequence>
<evidence type="ECO:0000313" key="4">
    <source>
        <dbReference type="Proteomes" id="UP001165065"/>
    </source>
</evidence>
<dbReference type="Gene3D" id="2.40.40.50">
    <property type="entry name" value="Ubiquitin fusion degradation protein UFD1, N-terminal domain"/>
    <property type="match status" value="1"/>
</dbReference>
<proteinExistence type="predicted"/>
<dbReference type="InterPro" id="IPR004854">
    <property type="entry name" value="Ufd1-like"/>
</dbReference>
<feature type="domain" description="Methyltransferase" evidence="1">
    <location>
        <begin position="91"/>
        <end position="181"/>
    </location>
</feature>
<organism evidence="3 4">
    <name type="scientific">Triparma columacea</name>
    <dbReference type="NCBI Taxonomy" id="722753"/>
    <lineage>
        <taxon>Eukaryota</taxon>
        <taxon>Sar</taxon>
        <taxon>Stramenopiles</taxon>
        <taxon>Ochrophyta</taxon>
        <taxon>Bolidophyceae</taxon>
        <taxon>Parmales</taxon>
        <taxon>Triparmaceae</taxon>
        <taxon>Triparma</taxon>
    </lineage>
</organism>
<dbReference type="PANTHER" id="PTHR12555">
    <property type="entry name" value="UBIQUITIN FUSION DEGRADATON PROTEIN 1"/>
    <property type="match status" value="1"/>
</dbReference>
<comment type="caution">
    <text evidence="3">The sequence shown here is derived from an EMBL/GenBank/DDBJ whole genome shotgun (WGS) entry which is preliminary data.</text>
</comment>
<dbReference type="OrthoDB" id="422728at2759"/>
<dbReference type="GO" id="GO:0036503">
    <property type="term" value="P:ERAD pathway"/>
    <property type="evidence" value="ECO:0007669"/>
    <property type="project" value="TreeGrafter"/>
</dbReference>
<dbReference type="PANTHER" id="PTHR12555:SF13">
    <property type="entry name" value="UBIQUITIN RECOGNITION FACTOR IN ER-ASSOCIATED DEGRADATION PROTEIN 1"/>
    <property type="match status" value="1"/>
</dbReference>
<evidence type="ECO:0000259" key="2">
    <source>
        <dbReference type="Pfam" id="PF24842"/>
    </source>
</evidence>
<dbReference type="EMBL" id="BRYA01000355">
    <property type="protein sequence ID" value="GMI47713.1"/>
    <property type="molecule type" value="Genomic_DNA"/>
</dbReference>
<dbReference type="InterPro" id="IPR041698">
    <property type="entry name" value="Methyltransf_25"/>
</dbReference>
<dbReference type="InterPro" id="IPR055418">
    <property type="entry name" value="UFD1_N2"/>
</dbReference>
<protein>
    <recommendedName>
        <fullName evidence="5">Methyltransferase domain-containing protein</fullName>
    </recommendedName>
</protein>
<accession>A0A9W7LF30</accession>
<dbReference type="CDD" id="cd02440">
    <property type="entry name" value="AdoMet_MTases"/>
    <property type="match status" value="1"/>
</dbReference>
<dbReference type="InterPro" id="IPR042299">
    <property type="entry name" value="Ufd1-like_Nn"/>
</dbReference>
<dbReference type="GO" id="GO:0031593">
    <property type="term" value="F:polyubiquitin modification-dependent protein binding"/>
    <property type="evidence" value="ECO:0007669"/>
    <property type="project" value="TreeGrafter"/>
</dbReference>
<dbReference type="Proteomes" id="UP001165065">
    <property type="component" value="Unassembled WGS sequence"/>
</dbReference>
<dbReference type="Gene3D" id="3.40.50.150">
    <property type="entry name" value="Vaccinia Virus protein VP39"/>
    <property type="match status" value="1"/>
</dbReference>
<reference evidence="4" key="1">
    <citation type="journal article" date="2023" name="Commun. Biol.">
        <title>Genome analysis of Parmales, the sister group of diatoms, reveals the evolutionary specialization of diatoms from phago-mixotrophs to photoautotrophs.</title>
        <authorList>
            <person name="Ban H."/>
            <person name="Sato S."/>
            <person name="Yoshikawa S."/>
            <person name="Yamada K."/>
            <person name="Nakamura Y."/>
            <person name="Ichinomiya M."/>
            <person name="Sato N."/>
            <person name="Blanc-Mathieu R."/>
            <person name="Endo H."/>
            <person name="Kuwata A."/>
            <person name="Ogata H."/>
        </authorList>
    </citation>
    <scope>NUCLEOTIDE SEQUENCE [LARGE SCALE GENOMIC DNA]</scope>
</reference>
<dbReference type="Pfam" id="PF13649">
    <property type="entry name" value="Methyltransf_25"/>
    <property type="match status" value="1"/>
</dbReference>
<dbReference type="GO" id="GO:0006511">
    <property type="term" value="P:ubiquitin-dependent protein catabolic process"/>
    <property type="evidence" value="ECO:0007669"/>
    <property type="project" value="InterPro"/>
</dbReference>
<keyword evidence="4" id="KW-1185">Reference proteome</keyword>
<dbReference type="GO" id="GO:0034098">
    <property type="term" value="C:VCP-NPL4-UFD1 AAA ATPase complex"/>
    <property type="evidence" value="ECO:0007669"/>
    <property type="project" value="TreeGrafter"/>
</dbReference>
<feature type="domain" description="Ubiquitin fusion degradation protein UFD1 N-terminal subdomain 2" evidence="2">
    <location>
        <begin position="430"/>
        <end position="504"/>
    </location>
</feature>
<gene>
    <name evidence="3" type="ORF">TrCOL_g6423</name>
</gene>
<dbReference type="InterPro" id="IPR029063">
    <property type="entry name" value="SAM-dependent_MTases_sf"/>
</dbReference>
<dbReference type="Pfam" id="PF24842">
    <property type="entry name" value="UFD1_N2"/>
    <property type="match status" value="1"/>
</dbReference>